<dbReference type="NCBIfam" id="TIGR00188">
    <property type="entry name" value="rnpA"/>
    <property type="match status" value="1"/>
</dbReference>
<comment type="function">
    <text evidence="6">RNaseP catalyzes the removal of the 5'-leader sequence from pre-tRNA to produce the mature 5'-terminus. It can also cleave other RNA substrates such as 4.5S RNA. The protein component plays an auxiliary but essential role in vivo by binding to the 5'-leader sequence and broadening the substrate specificity of the ribozyme.</text>
</comment>
<keyword evidence="4 6" id="KW-0378">Hydrolase</keyword>
<dbReference type="InterPro" id="IPR014721">
    <property type="entry name" value="Ribsml_uS5_D2-typ_fold_subgr"/>
</dbReference>
<evidence type="ECO:0000313" key="9">
    <source>
        <dbReference type="Proteomes" id="UP000177111"/>
    </source>
</evidence>
<dbReference type="GO" id="GO:0004526">
    <property type="term" value="F:ribonuclease P activity"/>
    <property type="evidence" value="ECO:0007669"/>
    <property type="project" value="UniProtKB-UniRule"/>
</dbReference>
<gene>
    <name evidence="6" type="primary">rnpA</name>
    <name evidence="8" type="ORF">A3I96_02870</name>
</gene>
<evidence type="ECO:0000256" key="2">
    <source>
        <dbReference type="ARBA" id="ARBA00022722"/>
    </source>
</evidence>
<keyword evidence="3 6" id="KW-0255">Endonuclease</keyword>
<dbReference type="EC" id="3.1.26.5" evidence="6 7"/>
<evidence type="ECO:0000256" key="1">
    <source>
        <dbReference type="ARBA" id="ARBA00022694"/>
    </source>
</evidence>
<comment type="similarity">
    <text evidence="6">Belongs to the RnpA family.</text>
</comment>
<organism evidence="8 9">
    <name type="scientific">Candidatus Yanofskybacteria bacterium RIFCSPLOWO2_02_FULL_44_18</name>
    <dbReference type="NCBI Taxonomy" id="1802705"/>
    <lineage>
        <taxon>Bacteria</taxon>
        <taxon>Candidatus Yanofskyibacteriota</taxon>
    </lineage>
</organism>
<keyword evidence="1 6" id="KW-0819">tRNA processing</keyword>
<dbReference type="PANTHER" id="PTHR33992:SF1">
    <property type="entry name" value="RIBONUCLEASE P PROTEIN COMPONENT"/>
    <property type="match status" value="1"/>
</dbReference>
<dbReference type="GO" id="GO:0042781">
    <property type="term" value="F:3'-tRNA processing endoribonuclease activity"/>
    <property type="evidence" value="ECO:0007669"/>
    <property type="project" value="TreeGrafter"/>
</dbReference>
<evidence type="ECO:0000313" key="8">
    <source>
        <dbReference type="EMBL" id="OGN31212.1"/>
    </source>
</evidence>
<evidence type="ECO:0000256" key="7">
    <source>
        <dbReference type="NCBIfam" id="TIGR00188"/>
    </source>
</evidence>
<dbReference type="GO" id="GO:0001682">
    <property type="term" value="P:tRNA 5'-leader removal"/>
    <property type="evidence" value="ECO:0007669"/>
    <property type="project" value="UniProtKB-UniRule"/>
</dbReference>
<comment type="caution">
    <text evidence="8">The sequence shown here is derived from an EMBL/GenBank/DDBJ whole genome shotgun (WGS) entry which is preliminary data.</text>
</comment>
<comment type="subunit">
    <text evidence="6">Consists of a catalytic RNA component (M1 or rnpB) and a protein subunit.</text>
</comment>
<evidence type="ECO:0000256" key="4">
    <source>
        <dbReference type="ARBA" id="ARBA00022801"/>
    </source>
</evidence>
<dbReference type="Pfam" id="PF00825">
    <property type="entry name" value="Ribonuclease_P"/>
    <property type="match status" value="1"/>
</dbReference>
<proteinExistence type="inferred from homology"/>
<dbReference type="AlphaFoldDB" id="A0A1F8H0M0"/>
<dbReference type="Gene3D" id="3.30.230.10">
    <property type="match status" value="1"/>
</dbReference>
<evidence type="ECO:0000256" key="6">
    <source>
        <dbReference type="HAMAP-Rule" id="MF_00227"/>
    </source>
</evidence>
<dbReference type="Proteomes" id="UP000177111">
    <property type="component" value="Unassembled WGS sequence"/>
</dbReference>
<keyword evidence="5 6" id="KW-0694">RNA-binding</keyword>
<dbReference type="SUPFAM" id="SSF54211">
    <property type="entry name" value="Ribosomal protein S5 domain 2-like"/>
    <property type="match status" value="1"/>
</dbReference>
<dbReference type="GO" id="GO:0030677">
    <property type="term" value="C:ribonuclease P complex"/>
    <property type="evidence" value="ECO:0007669"/>
    <property type="project" value="TreeGrafter"/>
</dbReference>
<dbReference type="GO" id="GO:0000049">
    <property type="term" value="F:tRNA binding"/>
    <property type="evidence" value="ECO:0007669"/>
    <property type="project" value="UniProtKB-UniRule"/>
</dbReference>
<protein>
    <recommendedName>
        <fullName evidence="6 7">Ribonuclease P protein component</fullName>
        <shortName evidence="6">RNase P protein</shortName>
        <shortName evidence="6">RNaseP protein</shortName>
        <ecNumber evidence="6 7">3.1.26.5</ecNumber>
    </recommendedName>
    <alternativeName>
        <fullName evidence="6">Protein C5</fullName>
    </alternativeName>
</protein>
<dbReference type="InterPro" id="IPR020568">
    <property type="entry name" value="Ribosomal_Su5_D2-typ_SF"/>
</dbReference>
<comment type="catalytic activity">
    <reaction evidence="6">
        <text>Endonucleolytic cleavage of RNA, removing 5'-extranucleotides from tRNA precursor.</text>
        <dbReference type="EC" id="3.1.26.5"/>
    </reaction>
</comment>
<keyword evidence="2 6" id="KW-0540">Nuclease</keyword>
<reference evidence="8 9" key="1">
    <citation type="journal article" date="2016" name="Nat. Commun.">
        <title>Thousands of microbial genomes shed light on interconnected biogeochemical processes in an aquifer system.</title>
        <authorList>
            <person name="Anantharaman K."/>
            <person name="Brown C.T."/>
            <person name="Hug L.A."/>
            <person name="Sharon I."/>
            <person name="Castelle C.J."/>
            <person name="Probst A.J."/>
            <person name="Thomas B.C."/>
            <person name="Singh A."/>
            <person name="Wilkins M.J."/>
            <person name="Karaoz U."/>
            <person name="Brodie E.L."/>
            <person name="Williams K.H."/>
            <person name="Hubbard S.S."/>
            <person name="Banfield J.F."/>
        </authorList>
    </citation>
    <scope>NUCLEOTIDE SEQUENCE [LARGE SCALE GENOMIC DNA]</scope>
</reference>
<dbReference type="PANTHER" id="PTHR33992">
    <property type="entry name" value="RIBONUCLEASE P PROTEIN COMPONENT"/>
    <property type="match status" value="1"/>
</dbReference>
<name>A0A1F8H0M0_9BACT</name>
<dbReference type="HAMAP" id="MF_00227">
    <property type="entry name" value="RNase_P"/>
    <property type="match status" value="1"/>
</dbReference>
<evidence type="ECO:0000256" key="3">
    <source>
        <dbReference type="ARBA" id="ARBA00022759"/>
    </source>
</evidence>
<dbReference type="InterPro" id="IPR000100">
    <property type="entry name" value="RNase_P"/>
</dbReference>
<dbReference type="EMBL" id="MGKT01000005">
    <property type="protein sequence ID" value="OGN31212.1"/>
    <property type="molecule type" value="Genomic_DNA"/>
</dbReference>
<evidence type="ECO:0000256" key="5">
    <source>
        <dbReference type="ARBA" id="ARBA00022884"/>
    </source>
</evidence>
<sequence length="115" mass="13065">MAIPTVNRLTRREDFEEVFKKGKTVSGSFLFLKRLIDGRKTKPRISVVVPLKTAKMASQRNKARRIVSEVINSLLDKIDSKLTAVIVVTKMPENNINKLLRDDCLSVIKKSNILK</sequence>
<accession>A0A1F8H0M0</accession>